<dbReference type="InterPro" id="IPR011009">
    <property type="entry name" value="Kinase-like_dom_sf"/>
</dbReference>
<evidence type="ECO:0000256" key="5">
    <source>
        <dbReference type="ARBA" id="ARBA00022734"/>
    </source>
</evidence>
<proteinExistence type="predicted"/>
<protein>
    <recommendedName>
        <fullName evidence="1">non-specific serine/threonine protein kinase</fullName>
        <ecNumber evidence="1">2.7.11.1</ecNumber>
    </recommendedName>
</protein>
<evidence type="ECO:0000256" key="8">
    <source>
        <dbReference type="ARBA" id="ARBA00022840"/>
    </source>
</evidence>
<keyword evidence="9" id="KW-1015">Disulfide bond</keyword>
<feature type="compositionally biased region" description="Low complexity" evidence="13">
    <location>
        <begin position="229"/>
        <end position="241"/>
    </location>
</feature>
<dbReference type="STRING" id="81972.D7M976"/>
<dbReference type="PROSITE" id="PS00108">
    <property type="entry name" value="PROTEIN_KINASE_ST"/>
    <property type="match status" value="1"/>
</dbReference>
<keyword evidence="6" id="KW-0547">Nucleotide-binding</keyword>
<keyword evidence="2" id="KW-0723">Serine/threonine-protein kinase</keyword>
<evidence type="ECO:0000256" key="10">
    <source>
        <dbReference type="ARBA" id="ARBA00023180"/>
    </source>
</evidence>
<evidence type="ECO:0000256" key="11">
    <source>
        <dbReference type="ARBA" id="ARBA00047899"/>
    </source>
</evidence>
<evidence type="ECO:0000256" key="13">
    <source>
        <dbReference type="SAM" id="MobiDB-lite"/>
    </source>
</evidence>
<comment type="catalytic activity">
    <reaction evidence="11">
        <text>L-threonyl-[protein] + ATP = O-phospho-L-threonyl-[protein] + ADP + H(+)</text>
        <dbReference type="Rhea" id="RHEA:46608"/>
        <dbReference type="Rhea" id="RHEA-COMP:11060"/>
        <dbReference type="Rhea" id="RHEA-COMP:11605"/>
        <dbReference type="ChEBI" id="CHEBI:15378"/>
        <dbReference type="ChEBI" id="CHEBI:30013"/>
        <dbReference type="ChEBI" id="CHEBI:30616"/>
        <dbReference type="ChEBI" id="CHEBI:61977"/>
        <dbReference type="ChEBI" id="CHEBI:456216"/>
        <dbReference type="EC" id="2.7.11.1"/>
    </reaction>
</comment>
<evidence type="ECO:0000313" key="15">
    <source>
        <dbReference type="EMBL" id="EFH43156.1"/>
    </source>
</evidence>
<evidence type="ECO:0000256" key="3">
    <source>
        <dbReference type="ARBA" id="ARBA00022679"/>
    </source>
</evidence>
<evidence type="ECO:0000259" key="14">
    <source>
        <dbReference type="PROSITE" id="PS50011"/>
    </source>
</evidence>
<dbReference type="KEGG" id="aly:9302969"/>
<evidence type="ECO:0000256" key="6">
    <source>
        <dbReference type="ARBA" id="ARBA00022741"/>
    </source>
</evidence>
<comment type="catalytic activity">
    <reaction evidence="12">
        <text>L-seryl-[protein] + ATP = O-phospho-L-seryl-[protein] + ADP + H(+)</text>
        <dbReference type="Rhea" id="RHEA:17989"/>
        <dbReference type="Rhea" id="RHEA-COMP:9863"/>
        <dbReference type="Rhea" id="RHEA-COMP:11604"/>
        <dbReference type="ChEBI" id="CHEBI:15378"/>
        <dbReference type="ChEBI" id="CHEBI:29999"/>
        <dbReference type="ChEBI" id="CHEBI:30616"/>
        <dbReference type="ChEBI" id="CHEBI:83421"/>
        <dbReference type="ChEBI" id="CHEBI:456216"/>
        <dbReference type="EC" id="2.7.11.1"/>
    </reaction>
</comment>
<keyword evidence="5" id="KW-0430">Lectin</keyword>
<dbReference type="InterPro" id="IPR008271">
    <property type="entry name" value="Ser/Thr_kinase_AS"/>
</dbReference>
<evidence type="ECO:0000256" key="4">
    <source>
        <dbReference type="ARBA" id="ARBA00022729"/>
    </source>
</evidence>
<dbReference type="InterPro" id="IPR000719">
    <property type="entry name" value="Prot_kinase_dom"/>
</dbReference>
<sequence>MEKAYLAERIEQIQRFKQNKSGSSRSDDSTRGSVLNWDTRFDIAKGIVRGLVYLHQDSRFRIIHLDLKPSNILVDKDMVPKISDFGMARILGGDETEAHVTTVTGTFGYIAPEYRSDGVLSVKSDVFSFGIMLLEIISGKRNIDFLHLNDGSPLLSYMWNHWSQGNGLEIVDHTIKDSSSSQQILRCVQIGLMCVQELPEDRPTMSSVGLMLGRETEAISQPKSPVENGSSSRGQQESESGTVPEMTLLIEGR</sequence>
<dbReference type="GO" id="GO:0005524">
    <property type="term" value="F:ATP binding"/>
    <property type="evidence" value="ECO:0007669"/>
    <property type="project" value="UniProtKB-KW"/>
</dbReference>
<reference evidence="16" key="1">
    <citation type="journal article" date="2011" name="Nat. Genet.">
        <title>The Arabidopsis lyrata genome sequence and the basis of rapid genome size change.</title>
        <authorList>
            <person name="Hu T.T."/>
            <person name="Pattyn P."/>
            <person name="Bakker E.G."/>
            <person name="Cao J."/>
            <person name="Cheng J.-F."/>
            <person name="Clark R.M."/>
            <person name="Fahlgren N."/>
            <person name="Fawcett J.A."/>
            <person name="Grimwood J."/>
            <person name="Gundlach H."/>
            <person name="Haberer G."/>
            <person name="Hollister J.D."/>
            <person name="Ossowski S."/>
            <person name="Ottilar R.P."/>
            <person name="Salamov A.A."/>
            <person name="Schneeberger K."/>
            <person name="Spannagl M."/>
            <person name="Wang X."/>
            <person name="Yang L."/>
            <person name="Nasrallah M.E."/>
            <person name="Bergelson J."/>
            <person name="Carrington J.C."/>
            <person name="Gaut B.S."/>
            <person name="Schmutz J."/>
            <person name="Mayer K.F.X."/>
            <person name="Van de Peer Y."/>
            <person name="Grigoriev I.V."/>
            <person name="Nordborg M."/>
            <person name="Weigel D."/>
            <person name="Guo Y.-L."/>
        </authorList>
    </citation>
    <scope>NUCLEOTIDE SEQUENCE [LARGE SCALE GENOMIC DNA]</scope>
    <source>
        <strain evidence="16">cv. MN47</strain>
    </source>
</reference>
<dbReference type="SMART" id="SM00220">
    <property type="entry name" value="S_TKc"/>
    <property type="match status" value="1"/>
</dbReference>
<dbReference type="Proteomes" id="UP000008694">
    <property type="component" value="Unassembled WGS sequence"/>
</dbReference>
<name>D7M976_ARALL</name>
<dbReference type="OrthoDB" id="4062651at2759"/>
<dbReference type="Gramene" id="Al_scaffold_0007_205">
    <property type="protein sequence ID" value="Al_scaffold_0007_205"/>
    <property type="gene ID" value="Al_scaffold_0007_205"/>
</dbReference>
<dbReference type="EMBL" id="GL348719">
    <property type="protein sequence ID" value="EFH43156.1"/>
    <property type="molecule type" value="Genomic_DNA"/>
</dbReference>
<dbReference type="PROSITE" id="PS50011">
    <property type="entry name" value="PROTEIN_KINASE_DOM"/>
    <property type="match status" value="1"/>
</dbReference>
<gene>
    <name evidence="15" type="ORF">ARALYDRAFT_656150</name>
</gene>
<dbReference type="GO" id="GO:0004674">
    <property type="term" value="F:protein serine/threonine kinase activity"/>
    <property type="evidence" value="ECO:0007669"/>
    <property type="project" value="UniProtKB-KW"/>
</dbReference>
<evidence type="ECO:0000256" key="9">
    <source>
        <dbReference type="ARBA" id="ARBA00023157"/>
    </source>
</evidence>
<evidence type="ECO:0000256" key="7">
    <source>
        <dbReference type="ARBA" id="ARBA00022777"/>
    </source>
</evidence>
<dbReference type="HOGENOM" id="CLU_000288_21_3_1"/>
<evidence type="ECO:0000313" key="16">
    <source>
        <dbReference type="Proteomes" id="UP000008694"/>
    </source>
</evidence>
<keyword evidence="10" id="KW-0325">Glycoprotein</keyword>
<keyword evidence="16" id="KW-1185">Reference proteome</keyword>
<evidence type="ECO:0000256" key="2">
    <source>
        <dbReference type="ARBA" id="ARBA00022527"/>
    </source>
</evidence>
<dbReference type="SUPFAM" id="SSF56112">
    <property type="entry name" value="Protein kinase-like (PK-like)"/>
    <property type="match status" value="1"/>
</dbReference>
<dbReference type="PANTHER" id="PTHR27006:SF586">
    <property type="entry name" value="CYSTEINE-RICH RECEPTOR-LIKE PROTEIN KINASE 10"/>
    <property type="match status" value="1"/>
</dbReference>
<accession>D7M976</accession>
<dbReference type="GO" id="GO:0030246">
    <property type="term" value="F:carbohydrate binding"/>
    <property type="evidence" value="ECO:0007669"/>
    <property type="project" value="UniProtKB-KW"/>
</dbReference>
<dbReference type="PANTHER" id="PTHR27006">
    <property type="entry name" value="PROMASTIGOTE SURFACE ANTIGEN PROTEIN PSA"/>
    <property type="match status" value="1"/>
</dbReference>
<dbReference type="AlphaFoldDB" id="D7M976"/>
<feature type="domain" description="Protein kinase" evidence="14">
    <location>
        <begin position="1"/>
        <end position="219"/>
    </location>
</feature>
<evidence type="ECO:0000256" key="12">
    <source>
        <dbReference type="ARBA" id="ARBA00048679"/>
    </source>
</evidence>
<keyword evidence="3" id="KW-0808">Transferase</keyword>
<organism evidence="16">
    <name type="scientific">Arabidopsis lyrata subsp. lyrata</name>
    <name type="common">Lyre-leaved rock-cress</name>
    <dbReference type="NCBI Taxonomy" id="81972"/>
    <lineage>
        <taxon>Eukaryota</taxon>
        <taxon>Viridiplantae</taxon>
        <taxon>Streptophyta</taxon>
        <taxon>Embryophyta</taxon>
        <taxon>Tracheophyta</taxon>
        <taxon>Spermatophyta</taxon>
        <taxon>Magnoliopsida</taxon>
        <taxon>eudicotyledons</taxon>
        <taxon>Gunneridae</taxon>
        <taxon>Pentapetalae</taxon>
        <taxon>rosids</taxon>
        <taxon>malvids</taxon>
        <taxon>Brassicales</taxon>
        <taxon>Brassicaceae</taxon>
        <taxon>Camelineae</taxon>
        <taxon>Arabidopsis</taxon>
    </lineage>
</organism>
<dbReference type="EC" id="2.7.11.1" evidence="1"/>
<feature type="region of interest" description="Disordered" evidence="13">
    <location>
        <begin position="216"/>
        <end position="253"/>
    </location>
</feature>
<evidence type="ECO:0000256" key="1">
    <source>
        <dbReference type="ARBA" id="ARBA00012513"/>
    </source>
</evidence>
<keyword evidence="8" id="KW-0067">ATP-binding</keyword>
<dbReference type="FunFam" id="1.10.510.10:FF:000060">
    <property type="entry name" value="G-type lectin S-receptor-like serine/threonine-protein kinase"/>
    <property type="match status" value="1"/>
</dbReference>
<keyword evidence="7" id="KW-0418">Kinase</keyword>
<dbReference type="Pfam" id="PF00069">
    <property type="entry name" value="Pkinase"/>
    <property type="match status" value="1"/>
</dbReference>
<keyword evidence="4" id="KW-0732">Signal</keyword>
<dbReference type="Gene3D" id="1.10.510.10">
    <property type="entry name" value="Transferase(Phosphotransferase) domain 1"/>
    <property type="match status" value="1"/>
</dbReference>